<dbReference type="InterPro" id="IPR011006">
    <property type="entry name" value="CheY-like_superfamily"/>
</dbReference>
<evidence type="ECO:0000259" key="5">
    <source>
        <dbReference type="PROSITE" id="PS50887"/>
    </source>
</evidence>
<evidence type="ECO:0000313" key="6">
    <source>
        <dbReference type="EMBL" id="MTH77476.1"/>
    </source>
</evidence>
<proteinExistence type="predicted"/>
<dbReference type="GO" id="GO:0000160">
    <property type="term" value="P:phosphorelay signal transduction system"/>
    <property type="evidence" value="ECO:0007669"/>
    <property type="project" value="InterPro"/>
</dbReference>
<keyword evidence="7" id="KW-1185">Reference proteome</keyword>
<dbReference type="Pfam" id="PF00990">
    <property type="entry name" value="GGDEF"/>
    <property type="match status" value="1"/>
</dbReference>
<dbReference type="InterPro" id="IPR043128">
    <property type="entry name" value="Rev_trsase/Diguanyl_cyclase"/>
</dbReference>
<dbReference type="GO" id="GO:0052621">
    <property type="term" value="F:diguanylate cyclase activity"/>
    <property type="evidence" value="ECO:0007669"/>
    <property type="project" value="UniProtKB-EC"/>
</dbReference>
<evidence type="ECO:0000256" key="2">
    <source>
        <dbReference type="ARBA" id="ARBA00034247"/>
    </source>
</evidence>
<dbReference type="SMART" id="SM00448">
    <property type="entry name" value="REC"/>
    <property type="match status" value="1"/>
</dbReference>
<dbReference type="CDD" id="cd01949">
    <property type="entry name" value="GGDEF"/>
    <property type="match status" value="1"/>
</dbReference>
<dbReference type="PROSITE" id="PS50887">
    <property type="entry name" value="GGDEF"/>
    <property type="match status" value="1"/>
</dbReference>
<dbReference type="Gene3D" id="3.30.70.270">
    <property type="match status" value="1"/>
</dbReference>
<dbReference type="SUPFAM" id="SSF55073">
    <property type="entry name" value="Nucleotide cyclase"/>
    <property type="match status" value="1"/>
</dbReference>
<organism evidence="6 7">
    <name type="scientific">Paracoccus aestuariivivens</name>
    <dbReference type="NCBI Taxonomy" id="1820333"/>
    <lineage>
        <taxon>Bacteria</taxon>
        <taxon>Pseudomonadati</taxon>
        <taxon>Pseudomonadota</taxon>
        <taxon>Alphaproteobacteria</taxon>
        <taxon>Rhodobacterales</taxon>
        <taxon>Paracoccaceae</taxon>
        <taxon>Paracoccus</taxon>
    </lineage>
</organism>
<dbReference type="GO" id="GO:1902201">
    <property type="term" value="P:negative regulation of bacterial-type flagellum-dependent cell motility"/>
    <property type="evidence" value="ECO:0007669"/>
    <property type="project" value="TreeGrafter"/>
</dbReference>
<dbReference type="EMBL" id="WMIE01000002">
    <property type="protein sequence ID" value="MTH77476.1"/>
    <property type="molecule type" value="Genomic_DNA"/>
</dbReference>
<comment type="caution">
    <text evidence="3">Lacks conserved residue(s) required for the propagation of feature annotation.</text>
</comment>
<dbReference type="GO" id="GO:0043709">
    <property type="term" value="P:cell adhesion involved in single-species biofilm formation"/>
    <property type="evidence" value="ECO:0007669"/>
    <property type="project" value="TreeGrafter"/>
</dbReference>
<sequence length="464" mass="49909">MAGRILVVDGVPTSRITMKVRLMSACYEVAVASSGVEALRMIPVLQPQIVLIGASLPDMPSDQLCLELRSRPERADLPIIMQAKGPDRIAALRAGASALIDDLDDDLILLARVRGLMRNDPAGEGAVLQGCLAEPSTEFLRDTRSRAVFVSGQPATALGWRHALQGRLDFNMKVCDAERALSDAARGDVPELYLIAADMHQPGDGLRLLSELRSRPLSRDAAFVIVLRPERGDMTAVALDLGAGDVLPSDMSGPGAATEAAIRIEAQLSRKRQSDLRRQENQRNILWAMTDPLTGLHNRRYALPRLAQLFDQMIGEESSLAVLLLDLDRFKQVNDNHGHAAGDAVLRNVAQRLALALPPDALLARMGGEEFLIALPHHSAQSALAVAEEIRLQIQSTPVRLPSECQISEIQVSLSAGVAVLGCGQAEIDIPAPEHLLAHADRALLNAKAMGRNRIVIAASALAA</sequence>
<dbReference type="SMART" id="SM00267">
    <property type="entry name" value="GGDEF"/>
    <property type="match status" value="1"/>
</dbReference>
<dbReference type="GO" id="GO:0005886">
    <property type="term" value="C:plasma membrane"/>
    <property type="evidence" value="ECO:0007669"/>
    <property type="project" value="TreeGrafter"/>
</dbReference>
<evidence type="ECO:0000259" key="4">
    <source>
        <dbReference type="PROSITE" id="PS50110"/>
    </source>
</evidence>
<dbReference type="FunFam" id="3.30.70.270:FF:000001">
    <property type="entry name" value="Diguanylate cyclase domain protein"/>
    <property type="match status" value="1"/>
</dbReference>
<dbReference type="NCBIfam" id="TIGR00254">
    <property type="entry name" value="GGDEF"/>
    <property type="match status" value="1"/>
</dbReference>
<protein>
    <recommendedName>
        <fullName evidence="1">diguanylate cyclase</fullName>
        <ecNumber evidence="1">2.7.7.65</ecNumber>
    </recommendedName>
</protein>
<accession>A0A6L6J7C3</accession>
<dbReference type="PANTHER" id="PTHR45138:SF9">
    <property type="entry name" value="DIGUANYLATE CYCLASE DGCM-RELATED"/>
    <property type="match status" value="1"/>
</dbReference>
<dbReference type="SUPFAM" id="SSF52172">
    <property type="entry name" value="CheY-like"/>
    <property type="match status" value="1"/>
</dbReference>
<dbReference type="Proteomes" id="UP000478183">
    <property type="component" value="Unassembled WGS sequence"/>
</dbReference>
<name>A0A6L6J7C3_9RHOB</name>
<feature type="domain" description="Response regulatory" evidence="4">
    <location>
        <begin position="4"/>
        <end position="117"/>
    </location>
</feature>
<dbReference type="Pfam" id="PF00072">
    <property type="entry name" value="Response_reg"/>
    <property type="match status" value="1"/>
</dbReference>
<feature type="domain" description="Response regulatory" evidence="4">
    <location>
        <begin position="146"/>
        <end position="264"/>
    </location>
</feature>
<dbReference type="InterPro" id="IPR050469">
    <property type="entry name" value="Diguanylate_Cyclase"/>
</dbReference>
<dbReference type="AlphaFoldDB" id="A0A6L6J7C3"/>
<dbReference type="InterPro" id="IPR001789">
    <property type="entry name" value="Sig_transdc_resp-reg_receiver"/>
</dbReference>
<dbReference type="Gene3D" id="3.40.50.2300">
    <property type="match status" value="1"/>
</dbReference>
<evidence type="ECO:0000313" key="7">
    <source>
        <dbReference type="Proteomes" id="UP000478183"/>
    </source>
</evidence>
<dbReference type="EC" id="2.7.7.65" evidence="1"/>
<evidence type="ECO:0000256" key="3">
    <source>
        <dbReference type="PROSITE-ProRule" id="PRU00169"/>
    </source>
</evidence>
<dbReference type="PROSITE" id="PS50110">
    <property type="entry name" value="RESPONSE_REGULATORY"/>
    <property type="match status" value="2"/>
</dbReference>
<dbReference type="PANTHER" id="PTHR45138">
    <property type="entry name" value="REGULATORY COMPONENTS OF SENSORY TRANSDUCTION SYSTEM"/>
    <property type="match status" value="1"/>
</dbReference>
<dbReference type="InterPro" id="IPR029787">
    <property type="entry name" value="Nucleotide_cyclase"/>
</dbReference>
<evidence type="ECO:0000256" key="1">
    <source>
        <dbReference type="ARBA" id="ARBA00012528"/>
    </source>
</evidence>
<reference evidence="6 7" key="1">
    <citation type="submission" date="2019-11" db="EMBL/GenBank/DDBJ databases">
        <authorList>
            <person name="Dong K."/>
        </authorList>
    </citation>
    <scope>NUCLEOTIDE SEQUENCE [LARGE SCALE GENOMIC DNA]</scope>
    <source>
        <strain evidence="6 7">NBRC 111993</strain>
    </source>
</reference>
<gene>
    <name evidence="6" type="ORF">GL286_07040</name>
</gene>
<feature type="domain" description="GGDEF" evidence="5">
    <location>
        <begin position="318"/>
        <end position="460"/>
    </location>
</feature>
<dbReference type="InterPro" id="IPR000160">
    <property type="entry name" value="GGDEF_dom"/>
</dbReference>
<comment type="caution">
    <text evidence="6">The sequence shown here is derived from an EMBL/GenBank/DDBJ whole genome shotgun (WGS) entry which is preliminary data.</text>
</comment>
<comment type="catalytic activity">
    <reaction evidence="2">
        <text>2 GTP = 3',3'-c-di-GMP + 2 diphosphate</text>
        <dbReference type="Rhea" id="RHEA:24898"/>
        <dbReference type="ChEBI" id="CHEBI:33019"/>
        <dbReference type="ChEBI" id="CHEBI:37565"/>
        <dbReference type="ChEBI" id="CHEBI:58805"/>
        <dbReference type="EC" id="2.7.7.65"/>
    </reaction>
</comment>